<accession>A0A7D5E7Q2</accession>
<dbReference type="KEGG" id="mzi:HWN40_05935"/>
<dbReference type="EMBL" id="CP058215">
    <property type="protein sequence ID" value="QLC49818.1"/>
    <property type="molecule type" value="Genomic_DNA"/>
</dbReference>
<protein>
    <submittedName>
        <fullName evidence="1">Uncharacterized protein</fullName>
    </submittedName>
</protein>
<dbReference type="Proteomes" id="UP000509594">
    <property type="component" value="Chromosome"/>
</dbReference>
<keyword evidence="2" id="KW-1185">Reference proteome</keyword>
<reference evidence="1 2" key="1">
    <citation type="submission" date="2020-06" db="EMBL/GenBank/DDBJ databases">
        <title>Methanolobus halotolerans sp. nov., isolated from a saline lake Tus in Siberia.</title>
        <authorList>
            <person name="Shen Y."/>
            <person name="Chen S.-C."/>
            <person name="Lai M.-C."/>
            <person name="Huang H.-H."/>
            <person name="Chiu H.-H."/>
            <person name="Tang S.-L."/>
            <person name="Rogozin D.Y."/>
            <person name="Degermendzhy A.G."/>
        </authorList>
    </citation>
    <scope>NUCLEOTIDE SEQUENCE [LARGE SCALE GENOMIC DNA]</scope>
    <source>
        <strain evidence="1 2">DSM 21339</strain>
    </source>
</reference>
<dbReference type="RefSeq" id="WP_176964874.1">
    <property type="nucleotide sequence ID" value="NZ_CP058215.1"/>
</dbReference>
<dbReference type="GeneID" id="55821196"/>
<organism evidence="1 2">
    <name type="scientific">Methanolobus zinderi</name>
    <dbReference type="NCBI Taxonomy" id="536044"/>
    <lineage>
        <taxon>Archaea</taxon>
        <taxon>Methanobacteriati</taxon>
        <taxon>Methanobacteriota</taxon>
        <taxon>Stenosarchaea group</taxon>
        <taxon>Methanomicrobia</taxon>
        <taxon>Methanosarcinales</taxon>
        <taxon>Methanosarcinaceae</taxon>
        <taxon>Methanolobus</taxon>
    </lineage>
</organism>
<evidence type="ECO:0000313" key="1">
    <source>
        <dbReference type="EMBL" id="QLC49818.1"/>
    </source>
</evidence>
<name>A0A7D5E7Q2_9EURY</name>
<dbReference type="AlphaFoldDB" id="A0A7D5E7Q2"/>
<dbReference type="OrthoDB" id="122628at2157"/>
<sequence length="248" mass="29733">MVYEHRNNVWIVRAGRNVGREKLFFEKGVISLDLNLQLLDYFAEDLEEFRNLPHNHKQYHFLGEKYMDFDRRFRKEFDDAVKNLDHSEEDQRPEVVRKMRSLNRKLKNFDEEIRQFSATMQKFDEFEKMEFIKEMVAAKLATLDHTVLDRWAQEIYHFVSGMRPHDTVVLPVESEGIAYVGRVRENYKYREGFGDLSHYMRIIWSDDKVPFSDFCPEFTEMLESDSQLILVKGECRDSILDIASNVYF</sequence>
<evidence type="ECO:0000313" key="2">
    <source>
        <dbReference type="Proteomes" id="UP000509594"/>
    </source>
</evidence>
<gene>
    <name evidence="1" type="ORF">HWN40_05935</name>
</gene>
<proteinExistence type="predicted"/>